<name>A0ACB8RU54_9AGAM</name>
<sequence>MASQQEIDTAAVDLENRASVSVFRSDAMAVLPNELLGLIFSFLPKIVDCIVASCVSRRWRQVAQSSPSLWTCFNFDRSPWRSPIASPESDALTRRLFTWSKTAPLAITYISKDHYYFMTEVERRLVADHLGHTRKLALRIDSRDTQLLQSLTCRAPLLESLVIHATSFLVDSRREWPVGFLGDHAPLLQVLRLRGLNNITWTSPIFHGLVSLNIENLSTPSGGPSYCERVLRALENMPSLESLSFNRVSTCDSLAAHAPHASRHVHLPHLRSLIIYDQWYATPPCPHILAYLDVPSTANIEFNMRAQFDAAAGLIVPLLLPSMTYFVTNWAQSPARPTHVFFDECIPGNFSCHVARETSEGYRQDMSITIKCHDQESLTELARLVWDAISWEAVKELHLVEFPRDIPWLAEPWWNVLKGPHH</sequence>
<organism evidence="1 2">
    <name type="scientific">Auriscalpium vulgare</name>
    <dbReference type="NCBI Taxonomy" id="40419"/>
    <lineage>
        <taxon>Eukaryota</taxon>
        <taxon>Fungi</taxon>
        <taxon>Dikarya</taxon>
        <taxon>Basidiomycota</taxon>
        <taxon>Agaricomycotina</taxon>
        <taxon>Agaricomycetes</taxon>
        <taxon>Russulales</taxon>
        <taxon>Auriscalpiaceae</taxon>
        <taxon>Auriscalpium</taxon>
    </lineage>
</organism>
<proteinExistence type="predicted"/>
<evidence type="ECO:0000313" key="1">
    <source>
        <dbReference type="EMBL" id="KAI0047668.1"/>
    </source>
</evidence>
<comment type="caution">
    <text evidence="1">The sequence shown here is derived from an EMBL/GenBank/DDBJ whole genome shotgun (WGS) entry which is preliminary data.</text>
</comment>
<dbReference type="EMBL" id="MU275900">
    <property type="protein sequence ID" value="KAI0047668.1"/>
    <property type="molecule type" value="Genomic_DNA"/>
</dbReference>
<gene>
    <name evidence="1" type="ORF">FA95DRAFT_1204953</name>
</gene>
<dbReference type="Proteomes" id="UP000814033">
    <property type="component" value="Unassembled WGS sequence"/>
</dbReference>
<protein>
    <submittedName>
        <fullName evidence="1">Uncharacterized protein</fullName>
    </submittedName>
</protein>
<evidence type="ECO:0000313" key="2">
    <source>
        <dbReference type="Proteomes" id="UP000814033"/>
    </source>
</evidence>
<accession>A0ACB8RU54</accession>
<reference evidence="1" key="1">
    <citation type="submission" date="2021-02" db="EMBL/GenBank/DDBJ databases">
        <authorList>
            <consortium name="DOE Joint Genome Institute"/>
            <person name="Ahrendt S."/>
            <person name="Looney B.P."/>
            <person name="Miyauchi S."/>
            <person name="Morin E."/>
            <person name="Drula E."/>
            <person name="Courty P.E."/>
            <person name="Chicoki N."/>
            <person name="Fauchery L."/>
            <person name="Kohler A."/>
            <person name="Kuo A."/>
            <person name="Labutti K."/>
            <person name="Pangilinan J."/>
            <person name="Lipzen A."/>
            <person name="Riley R."/>
            <person name="Andreopoulos W."/>
            <person name="He G."/>
            <person name="Johnson J."/>
            <person name="Barry K.W."/>
            <person name="Grigoriev I.V."/>
            <person name="Nagy L."/>
            <person name="Hibbett D."/>
            <person name="Henrissat B."/>
            <person name="Matheny P.B."/>
            <person name="Labbe J."/>
            <person name="Martin F."/>
        </authorList>
    </citation>
    <scope>NUCLEOTIDE SEQUENCE</scope>
    <source>
        <strain evidence="1">FP105234-sp</strain>
    </source>
</reference>
<reference evidence="1" key="2">
    <citation type="journal article" date="2022" name="New Phytol.">
        <title>Evolutionary transition to the ectomycorrhizal habit in the genomes of a hyperdiverse lineage of mushroom-forming fungi.</title>
        <authorList>
            <person name="Looney B."/>
            <person name="Miyauchi S."/>
            <person name="Morin E."/>
            <person name="Drula E."/>
            <person name="Courty P.E."/>
            <person name="Kohler A."/>
            <person name="Kuo A."/>
            <person name="LaButti K."/>
            <person name="Pangilinan J."/>
            <person name="Lipzen A."/>
            <person name="Riley R."/>
            <person name="Andreopoulos W."/>
            <person name="He G."/>
            <person name="Johnson J."/>
            <person name="Nolan M."/>
            <person name="Tritt A."/>
            <person name="Barry K.W."/>
            <person name="Grigoriev I.V."/>
            <person name="Nagy L.G."/>
            <person name="Hibbett D."/>
            <person name="Henrissat B."/>
            <person name="Matheny P.B."/>
            <person name="Labbe J."/>
            <person name="Martin F.M."/>
        </authorList>
    </citation>
    <scope>NUCLEOTIDE SEQUENCE</scope>
    <source>
        <strain evidence="1">FP105234-sp</strain>
    </source>
</reference>
<keyword evidence="2" id="KW-1185">Reference proteome</keyword>